<sequence length="138" mass="15923">MIENFGNIFYLILFIINIFFLGYYGFRIVFAPKGMLSEYELEDTAILPLRIIGTFVVPFVIVGIYLLFRTDGVEGAWIYFVLGFLITLGQLIYNMLQRMQMVDSDYKIKQSTPDTVISIAFVLINTILIYGLSDKIYL</sequence>
<feature type="transmembrane region" description="Helical" evidence="1">
    <location>
        <begin position="7"/>
        <end position="26"/>
    </location>
</feature>
<evidence type="ECO:0000256" key="1">
    <source>
        <dbReference type="SAM" id="Phobius"/>
    </source>
</evidence>
<organism evidence="2">
    <name type="scientific">marine metagenome</name>
    <dbReference type="NCBI Taxonomy" id="408172"/>
    <lineage>
        <taxon>unclassified sequences</taxon>
        <taxon>metagenomes</taxon>
        <taxon>ecological metagenomes</taxon>
    </lineage>
</organism>
<name>A0A382P5X2_9ZZZZ</name>
<keyword evidence="1" id="KW-0812">Transmembrane</keyword>
<keyword evidence="1" id="KW-1133">Transmembrane helix</keyword>
<evidence type="ECO:0000313" key="2">
    <source>
        <dbReference type="EMBL" id="SVC68696.1"/>
    </source>
</evidence>
<dbReference type="EMBL" id="UINC01105054">
    <property type="protein sequence ID" value="SVC68696.1"/>
    <property type="molecule type" value="Genomic_DNA"/>
</dbReference>
<protein>
    <recommendedName>
        <fullName evidence="3">DUF4181 domain-containing protein</fullName>
    </recommendedName>
</protein>
<feature type="transmembrane region" description="Helical" evidence="1">
    <location>
        <begin position="116"/>
        <end position="133"/>
    </location>
</feature>
<feature type="transmembrane region" description="Helical" evidence="1">
    <location>
        <begin position="46"/>
        <end position="68"/>
    </location>
</feature>
<evidence type="ECO:0008006" key="3">
    <source>
        <dbReference type="Google" id="ProtNLM"/>
    </source>
</evidence>
<reference evidence="2" key="1">
    <citation type="submission" date="2018-05" db="EMBL/GenBank/DDBJ databases">
        <authorList>
            <person name="Lanie J.A."/>
            <person name="Ng W.-L."/>
            <person name="Kazmierczak K.M."/>
            <person name="Andrzejewski T.M."/>
            <person name="Davidsen T.M."/>
            <person name="Wayne K.J."/>
            <person name="Tettelin H."/>
            <person name="Glass J.I."/>
            <person name="Rusch D."/>
            <person name="Podicherti R."/>
            <person name="Tsui H.-C.T."/>
            <person name="Winkler M.E."/>
        </authorList>
    </citation>
    <scope>NUCLEOTIDE SEQUENCE</scope>
</reference>
<proteinExistence type="predicted"/>
<keyword evidence="1" id="KW-0472">Membrane</keyword>
<accession>A0A382P5X2</accession>
<gene>
    <name evidence="2" type="ORF">METZ01_LOCUS321550</name>
</gene>
<feature type="transmembrane region" description="Helical" evidence="1">
    <location>
        <begin position="75"/>
        <end position="96"/>
    </location>
</feature>
<dbReference type="AlphaFoldDB" id="A0A382P5X2"/>